<dbReference type="PANTHER" id="PTHR11177:SF399">
    <property type="entry name" value="CHITINASE 6, ISOFORM C"/>
    <property type="match status" value="1"/>
</dbReference>
<feature type="region of interest" description="Disordered" evidence="8">
    <location>
        <begin position="1519"/>
        <end position="1624"/>
    </location>
</feature>
<dbReference type="InterPro" id="IPR001579">
    <property type="entry name" value="Glyco_hydro_18_chit_AS"/>
</dbReference>
<dbReference type="FunFam" id="3.10.50.10:FF:000001">
    <property type="entry name" value="Chitinase 3-like 1"/>
    <property type="match status" value="1"/>
</dbReference>
<sequence>MTWLSLIVALVTLVTPTLSSSPRVVCYYTNWSVYRPGTAKFNPQNINPYLCTHLVYAFGGFTKDNTLKPFDKYQDIEKGGYAKFNGLKTYNKNLKTILAIGGWNEGSTRFSPMVAAKDRRREFVRNVIKFLRQNHFDGLDLDWEYPASRDGGKAKDRENYAKLVKELREEFEKESDKTGKSRLLLTMAVPAGIEYIEKGFDIKTLSRYLDWMNLLTYDYHSAFEPAVNHHAPLYPIEEPNEYSVDNELNIDYTIKFYLENGADPDKLVLGIPTYGRSYTLFNADAVEIGSPADGPGEQGDATREKGYLAYYEICEALKPKNRKRAIASDEYSEETEESEEEEEEEQEDWTIMYPNRNAMGPVAYRGNQWVGYDDIEIVRKKAEYVAQNGLGGIMFWSIDNDDFRGTCHGKPYPLIEAAKEAYITKLGSTDRTSIKETPKVSTKTSNRRRNRPKSSSSTSTTSTTTTTKKPKIKSNKRKSGTTAVSTTPSWNVITPEPPTTPDPGSDFKCKDEGFFPHPRDCKKYFWCLDSGPSDLGIVAHHFTCPSGLYFNKAADSCDFARNVLCKTKPAATTKAPAKATTAKTTVSTTQTTTTTTTRRPIRLTSRSSLLFRTSTTTSTTTPAPEPEVSEEESVEEEEDASDIEAEDPKVIKELIDLIKKVGGVEQLEKHLKFSETAAGTTDGVATTTPSAFNKKLYQRVLERARGKNKFGGNSISEGGVQNSRRGPQNAGIEPAPDKDRLLKKERPQYTTINRSRSSTSTTEEPTESEEAEEESEEVQQITRLREQSEVSIGSTAKPLQYVNIRRTRPSTAATTETPDDSRNALFERVQPYVAVEESPNSLDIASARRENVPEYVTIRRSRPTTAETTTVQYQVSEQGEESQETVLEREITSQSAQPLYTSVLRTRSTTLSPPEEPNTPEPTTILSVQISSLLNPSNTDEIERLQLEQTQTTITQTTELPESETTTTSTTTVTTPAPTTASTISSTTPTPSSTATRRTLLRRRGSTTPSTTTDAPVSTTPVSSRNYSFIRRRRPLSQPNEISESNESGENLRKIRSTTPDSREVDGIKPLGNSGQIKRFRSRSQISRPDEPISAAASQVSRGQFRPQLNRNDLLSLTPIDIETAEIIENEEIRKDSFKISSRATTTLADKGEDSDVSAATIDEKRSNALPRSRGRFSLVTTEAVTKSVVTESPISLRRPTFARFTPRPFGRTVSTVELENDEIVSSSPRIRPRLNFSRQRTTTSTSAPLLQGRKLPFASRQLTTQQITTLKIDDDEIDDKSDDISLSESAIEEKEHEDISNDGEEKKLSAPETITESIPILDTSQDNNAKRKFRVIRRRPTTTAKILEISDADIVETTTSAVPRVRKIIRKKIRPAKEEPELRPAILSFVNAGFKDAPKNIINYGEKTRATTIAATDEPKTTTEQADLDFDLISEILKEPVLKLDMKEENKNKNEDIAEKSKVTLESSKSEEKPDIILETNEKTLEISENRDIDVKTMVEDQTNENKVTNPNIQEIATEIPREENKGDTAENKETSTIEAPPSLEGIKNDDLSEELSTTEMTPTETETTIKTTLTSTTQLTSPTPRSRSPYRPPKRLFTSTTESTPSSSRTFSRKYNPGVYTSPSTVDRPGFISRITTRNPLLSRTFTRRTYPTARTTPKYIYEDEEEYSDEELLEEEPESPFAFVPQNKLFTRKPDSEEYEDNEEEDVDLEEAPEDETYEDEQPLQFKPTSKKPLFKPKIINSNTFRTSTSTTEIPRLSFGSNPNRTIIYNRFGGNKPLNDTKKRVQNVPPGYSTPNVAQDINFNDSRSQTNKTQSEDFSTTTVLNDNDLTTTESDDYLSSDLSTLASPDISNISSTFQIASVTAEMEIDNSTDDYLEYTTYPSTQDLFTNMQTETEAETETATDAITTKKVEISLETTTEFVPENTSNVPEISPVFKTQFDKLFSISRVVEVSSKSEKHRLNKNNETTLIEEGKVMIEKKPTVDKIGEVSRYSLIKIVEDEIPIYLTKLGHVYPVDNPPDNPIRIDEARNARALVDFSDIPKENLVASESMNEAYRHINQVSSRDKHNEADQVEHIFDDDFLSYVNEEKKAEKLEKTKPHEHWQFIPAAYDSEKNKENTEAKNFEIVTPRLMLTDPSTLPLEALFKTETPMKPRKISDADKNRPFVVYSAPVPTQEEDANLVKLKIIKPQSGRSIVTFAKGKEFTGAPTVEDSTITYPFSISILQQELEPTRVSTTTAITAEFSTTTSTTLAPSLTSSSTENVKTSPIVELLTTTQSTTFQTESIQTTEFPSQTTPLATETVQEETTTIKISPLEAKRAKFGFPRKPVIRPLNLTRLNTIPRSSKKINATIAPNLVQKNNKTSSFSPSKVRVSNNKRVQNVPVDVRKNLSTSKLNKTRTFTTESPRTTTERRVFIKPIRPNLRPAFVPRRFTTVATTVVGDT</sequence>
<evidence type="ECO:0000256" key="6">
    <source>
        <dbReference type="ARBA" id="ARBA00023295"/>
    </source>
</evidence>
<evidence type="ECO:0000256" key="2">
    <source>
        <dbReference type="ARBA" id="ARBA00022669"/>
    </source>
</evidence>
<dbReference type="GO" id="GO:0004568">
    <property type="term" value="F:chitinase activity"/>
    <property type="evidence" value="ECO:0007669"/>
    <property type="project" value="TreeGrafter"/>
</dbReference>
<feature type="compositionally biased region" description="Low complexity" evidence="8">
    <location>
        <begin position="1556"/>
        <end position="1612"/>
    </location>
</feature>
<feature type="compositionally biased region" description="Polar residues" evidence="8">
    <location>
        <begin position="711"/>
        <end position="726"/>
    </location>
</feature>
<feature type="compositionally biased region" description="Low complexity" evidence="8">
    <location>
        <begin position="953"/>
        <end position="998"/>
    </location>
</feature>
<feature type="compositionally biased region" description="Low complexity" evidence="8">
    <location>
        <begin position="1006"/>
        <end position="1024"/>
    </location>
</feature>
<feature type="compositionally biased region" description="Basic and acidic residues" evidence="8">
    <location>
        <begin position="1292"/>
        <end position="1310"/>
    </location>
</feature>
<dbReference type="InterPro" id="IPR017853">
    <property type="entry name" value="GH"/>
</dbReference>
<feature type="region of interest" description="Disordered" evidence="8">
    <location>
        <begin position="429"/>
        <end position="505"/>
    </location>
</feature>
<feature type="domain" description="Chitin-binding type-2" evidence="10">
    <location>
        <begin position="506"/>
        <end position="567"/>
    </location>
</feature>
<feature type="chain" id="PRO_5035733238" evidence="9">
    <location>
        <begin position="20"/>
        <end position="2445"/>
    </location>
</feature>
<feature type="compositionally biased region" description="Polar residues" evidence="8">
    <location>
        <begin position="480"/>
        <end position="492"/>
    </location>
</feature>
<comment type="caution">
    <text evidence="12">The sequence shown here is derived from an EMBL/GenBank/DDBJ whole genome shotgun (WGS) entry which is preliminary data.</text>
</comment>
<gene>
    <name evidence="12" type="primary">jg11664</name>
    <name evidence="12" type="ORF">PAEG_LOCUS20476</name>
</gene>
<dbReference type="SMART" id="SM00636">
    <property type="entry name" value="Glyco_18"/>
    <property type="match status" value="1"/>
</dbReference>
<dbReference type="GO" id="GO:0008061">
    <property type="term" value="F:chitin binding"/>
    <property type="evidence" value="ECO:0007669"/>
    <property type="project" value="UniProtKB-KW"/>
</dbReference>
<dbReference type="InterPro" id="IPR050314">
    <property type="entry name" value="Glycosyl_Hydrlase_18"/>
</dbReference>
<feature type="compositionally biased region" description="Basic residues" evidence="8">
    <location>
        <begin position="468"/>
        <end position="479"/>
    </location>
</feature>
<dbReference type="SUPFAM" id="SSF51445">
    <property type="entry name" value="(Trans)glycosidases"/>
    <property type="match status" value="1"/>
</dbReference>
<dbReference type="SUPFAM" id="SSF57625">
    <property type="entry name" value="Invertebrate chitin-binding proteins"/>
    <property type="match status" value="1"/>
</dbReference>
<dbReference type="PANTHER" id="PTHR11177">
    <property type="entry name" value="CHITINASE"/>
    <property type="match status" value="1"/>
</dbReference>
<feature type="compositionally biased region" description="Basic and acidic residues" evidence="8">
    <location>
        <begin position="1521"/>
        <end position="1537"/>
    </location>
</feature>
<organism evidence="12 13">
    <name type="scientific">Pararge aegeria aegeria</name>
    <dbReference type="NCBI Taxonomy" id="348720"/>
    <lineage>
        <taxon>Eukaryota</taxon>
        <taxon>Metazoa</taxon>
        <taxon>Ecdysozoa</taxon>
        <taxon>Arthropoda</taxon>
        <taxon>Hexapoda</taxon>
        <taxon>Insecta</taxon>
        <taxon>Pterygota</taxon>
        <taxon>Neoptera</taxon>
        <taxon>Endopterygota</taxon>
        <taxon>Lepidoptera</taxon>
        <taxon>Glossata</taxon>
        <taxon>Ditrysia</taxon>
        <taxon>Papilionoidea</taxon>
        <taxon>Nymphalidae</taxon>
        <taxon>Satyrinae</taxon>
        <taxon>Satyrini</taxon>
        <taxon>Parargina</taxon>
        <taxon>Pararge</taxon>
    </lineage>
</organism>
<dbReference type="PROSITE" id="PS01095">
    <property type="entry name" value="GH18_1"/>
    <property type="match status" value="1"/>
</dbReference>
<name>A0A8S4S1U8_9NEOP</name>
<keyword evidence="13" id="KW-1185">Reference proteome</keyword>
<evidence type="ECO:0000313" key="13">
    <source>
        <dbReference type="Proteomes" id="UP000838756"/>
    </source>
</evidence>
<dbReference type="InterPro" id="IPR001223">
    <property type="entry name" value="Glyco_hydro18_cat"/>
</dbReference>
<accession>A0A8S4S1U8</accession>
<keyword evidence="5" id="KW-1015">Disulfide bond</keyword>
<keyword evidence="6 7" id="KW-0326">Glycosidase</keyword>
<dbReference type="CDD" id="cd02872">
    <property type="entry name" value="GH18_chitolectin_chitotriosidase"/>
    <property type="match status" value="1"/>
</dbReference>
<evidence type="ECO:0000256" key="3">
    <source>
        <dbReference type="ARBA" id="ARBA00022729"/>
    </source>
</evidence>
<keyword evidence="4 7" id="KW-0378">Hydrolase</keyword>
<feature type="compositionally biased region" description="Low complexity" evidence="8">
    <location>
        <begin position="612"/>
        <end position="622"/>
    </location>
</feature>
<dbReference type="PROSITE" id="PS50940">
    <property type="entry name" value="CHIT_BIND_II"/>
    <property type="match status" value="1"/>
</dbReference>
<dbReference type="GO" id="GO:0005975">
    <property type="term" value="P:carbohydrate metabolic process"/>
    <property type="evidence" value="ECO:0007669"/>
    <property type="project" value="InterPro"/>
</dbReference>
<feature type="region of interest" description="Disordered" evidence="8">
    <location>
        <begin position="328"/>
        <end position="348"/>
    </location>
</feature>
<keyword evidence="2" id="KW-0147">Chitin-binding</keyword>
<dbReference type="OrthoDB" id="76388at2759"/>
<feature type="compositionally biased region" description="Acidic residues" evidence="8">
    <location>
        <begin position="1700"/>
        <end position="1725"/>
    </location>
</feature>
<evidence type="ECO:0000256" key="1">
    <source>
        <dbReference type="ARBA" id="ARBA00009121"/>
    </source>
</evidence>
<dbReference type="FunFam" id="3.20.20.80:FF:000007">
    <property type="entry name" value="Acidic mammalian chitinase"/>
    <property type="match status" value="1"/>
</dbReference>
<dbReference type="InterPro" id="IPR036508">
    <property type="entry name" value="Chitin-bd_dom_sf"/>
</dbReference>
<dbReference type="Proteomes" id="UP000838756">
    <property type="component" value="Unassembled WGS sequence"/>
</dbReference>
<dbReference type="Pfam" id="PF00704">
    <property type="entry name" value="Glyco_hydro_18"/>
    <property type="match status" value="1"/>
</dbReference>
<evidence type="ECO:0000256" key="4">
    <source>
        <dbReference type="ARBA" id="ARBA00022801"/>
    </source>
</evidence>
<feature type="region of interest" description="Disordered" evidence="8">
    <location>
        <begin position="612"/>
        <end position="647"/>
    </location>
</feature>
<dbReference type="InterPro" id="IPR029070">
    <property type="entry name" value="Chitinase_insertion_sf"/>
</dbReference>
<feature type="region of interest" description="Disordered" evidence="8">
    <location>
        <begin position="953"/>
        <end position="1101"/>
    </location>
</feature>
<keyword evidence="3 9" id="KW-0732">Signal</keyword>
<evidence type="ECO:0000259" key="11">
    <source>
        <dbReference type="PROSITE" id="PS51910"/>
    </source>
</evidence>
<feature type="region of interest" description="Disordered" evidence="8">
    <location>
        <begin position="1791"/>
        <end position="1822"/>
    </location>
</feature>
<dbReference type="Gene3D" id="3.20.20.80">
    <property type="entry name" value="Glycosidases"/>
    <property type="match status" value="1"/>
</dbReference>
<dbReference type="Gene3D" id="2.170.140.10">
    <property type="entry name" value="Chitin binding domain"/>
    <property type="match status" value="1"/>
</dbReference>
<evidence type="ECO:0000256" key="9">
    <source>
        <dbReference type="SAM" id="SignalP"/>
    </source>
</evidence>
<dbReference type="SMART" id="SM00494">
    <property type="entry name" value="ChtBD2"/>
    <property type="match status" value="1"/>
</dbReference>
<feature type="compositionally biased region" description="Basic and acidic residues" evidence="8">
    <location>
        <begin position="735"/>
        <end position="747"/>
    </location>
</feature>
<protein>
    <submittedName>
        <fullName evidence="12">Jg11664 protein</fullName>
    </submittedName>
</protein>
<feature type="compositionally biased region" description="Low complexity" evidence="8">
    <location>
        <begin position="453"/>
        <end position="467"/>
    </location>
</feature>
<dbReference type="EMBL" id="CAKXAJ010025836">
    <property type="protein sequence ID" value="CAH2244544.1"/>
    <property type="molecule type" value="Genomic_DNA"/>
</dbReference>
<feature type="region of interest" description="Disordered" evidence="8">
    <location>
        <begin position="1666"/>
        <end position="1735"/>
    </location>
</feature>
<feature type="region of interest" description="Disordered" evidence="8">
    <location>
        <begin position="707"/>
        <end position="823"/>
    </location>
</feature>
<dbReference type="Pfam" id="PF01607">
    <property type="entry name" value="CBM_14"/>
    <property type="match status" value="1"/>
</dbReference>
<feature type="compositionally biased region" description="Acidic residues" evidence="8">
    <location>
        <begin position="764"/>
        <end position="777"/>
    </location>
</feature>
<feature type="compositionally biased region" description="Acidic residues" evidence="8">
    <location>
        <begin position="330"/>
        <end position="348"/>
    </location>
</feature>
<feature type="compositionally biased region" description="Acidic residues" evidence="8">
    <location>
        <begin position="1666"/>
        <end position="1681"/>
    </location>
</feature>
<proteinExistence type="inferred from homology"/>
<dbReference type="GO" id="GO:0005576">
    <property type="term" value="C:extracellular region"/>
    <property type="evidence" value="ECO:0007669"/>
    <property type="project" value="InterPro"/>
</dbReference>
<feature type="compositionally biased region" description="Low complexity" evidence="8">
    <location>
        <begin position="1040"/>
        <end position="1049"/>
    </location>
</feature>
<dbReference type="FunFam" id="2.170.140.10:FF:000005">
    <property type="entry name" value="Acidic mammalian chitinase"/>
    <property type="match status" value="1"/>
</dbReference>
<dbReference type="SUPFAM" id="SSF54556">
    <property type="entry name" value="Chitinase insertion domain"/>
    <property type="match status" value="1"/>
</dbReference>
<dbReference type="Gene3D" id="3.10.50.10">
    <property type="match status" value="1"/>
</dbReference>
<evidence type="ECO:0000256" key="8">
    <source>
        <dbReference type="SAM" id="MobiDB-lite"/>
    </source>
</evidence>
<reference evidence="12" key="1">
    <citation type="submission" date="2022-03" db="EMBL/GenBank/DDBJ databases">
        <authorList>
            <person name="Lindestad O."/>
        </authorList>
    </citation>
    <scope>NUCLEOTIDE SEQUENCE</scope>
</reference>
<evidence type="ECO:0000313" key="12">
    <source>
        <dbReference type="EMBL" id="CAH2244544.1"/>
    </source>
</evidence>
<feature type="signal peptide" evidence="9">
    <location>
        <begin position="1"/>
        <end position="19"/>
    </location>
</feature>
<feature type="region of interest" description="Disordered" evidence="8">
    <location>
        <begin position="1454"/>
        <end position="1473"/>
    </location>
</feature>
<dbReference type="InterPro" id="IPR011583">
    <property type="entry name" value="Chitinase_II/V-like_cat"/>
</dbReference>
<evidence type="ECO:0000259" key="10">
    <source>
        <dbReference type="PROSITE" id="PS50940"/>
    </source>
</evidence>
<dbReference type="InterPro" id="IPR002557">
    <property type="entry name" value="Chitin-bd_dom"/>
</dbReference>
<feature type="domain" description="GH18" evidence="11">
    <location>
        <begin position="22"/>
        <end position="425"/>
    </location>
</feature>
<comment type="similarity">
    <text evidence="1">Belongs to the glycosyl hydrolase 18 family. Chitinase class II subfamily.</text>
</comment>
<feature type="compositionally biased region" description="Acidic residues" evidence="8">
    <location>
        <begin position="627"/>
        <end position="645"/>
    </location>
</feature>
<dbReference type="GO" id="GO:0006032">
    <property type="term" value="P:chitin catabolic process"/>
    <property type="evidence" value="ECO:0007669"/>
    <property type="project" value="TreeGrafter"/>
</dbReference>
<evidence type="ECO:0000256" key="5">
    <source>
        <dbReference type="ARBA" id="ARBA00023157"/>
    </source>
</evidence>
<evidence type="ECO:0000256" key="7">
    <source>
        <dbReference type="RuleBase" id="RU000489"/>
    </source>
</evidence>
<dbReference type="PROSITE" id="PS51910">
    <property type="entry name" value="GH18_2"/>
    <property type="match status" value="1"/>
</dbReference>
<feature type="region of interest" description="Disordered" evidence="8">
    <location>
        <begin position="1287"/>
        <end position="1313"/>
    </location>
</feature>
<feature type="compositionally biased region" description="Polar residues" evidence="8">
    <location>
        <begin position="1796"/>
        <end position="1822"/>
    </location>
</feature>